<comment type="caution">
    <text evidence="1">The sequence shown here is derived from an EMBL/GenBank/DDBJ whole genome shotgun (WGS) entry which is preliminary data.</text>
</comment>
<sequence>MVTDNSYRIIIWRLWKNRNLRTFQGLSWSTDEVINAILCWAKQYVSISRSEGTKPPRTDFVLDSLDDWVFLNTDGSVNYENMFAVAGGILRDQKGAWIVGYTRKLSSERTILKR</sequence>
<accession>A0ABR0PCU1</accession>
<proteinExistence type="predicted"/>
<dbReference type="EMBL" id="JARKNE010000007">
    <property type="protein sequence ID" value="KAK5819046.1"/>
    <property type="molecule type" value="Genomic_DNA"/>
</dbReference>
<dbReference type="Proteomes" id="UP001358586">
    <property type="component" value="Chromosome 7"/>
</dbReference>
<gene>
    <name evidence="1" type="ORF">PVK06_024002</name>
</gene>
<evidence type="ECO:0000313" key="2">
    <source>
        <dbReference type="Proteomes" id="UP001358586"/>
    </source>
</evidence>
<keyword evidence="2" id="KW-1185">Reference proteome</keyword>
<organism evidence="1 2">
    <name type="scientific">Gossypium arboreum</name>
    <name type="common">Tree cotton</name>
    <name type="synonym">Gossypium nanking</name>
    <dbReference type="NCBI Taxonomy" id="29729"/>
    <lineage>
        <taxon>Eukaryota</taxon>
        <taxon>Viridiplantae</taxon>
        <taxon>Streptophyta</taxon>
        <taxon>Embryophyta</taxon>
        <taxon>Tracheophyta</taxon>
        <taxon>Spermatophyta</taxon>
        <taxon>Magnoliopsida</taxon>
        <taxon>eudicotyledons</taxon>
        <taxon>Gunneridae</taxon>
        <taxon>Pentapetalae</taxon>
        <taxon>rosids</taxon>
        <taxon>malvids</taxon>
        <taxon>Malvales</taxon>
        <taxon>Malvaceae</taxon>
        <taxon>Malvoideae</taxon>
        <taxon>Gossypium</taxon>
    </lineage>
</organism>
<name>A0ABR0PCU1_GOSAR</name>
<evidence type="ECO:0000313" key="1">
    <source>
        <dbReference type="EMBL" id="KAK5819046.1"/>
    </source>
</evidence>
<protein>
    <submittedName>
        <fullName evidence="1">Uncharacterized protein</fullName>
    </submittedName>
</protein>
<reference evidence="1 2" key="1">
    <citation type="submission" date="2023-03" db="EMBL/GenBank/DDBJ databases">
        <title>WGS of Gossypium arboreum.</title>
        <authorList>
            <person name="Yu D."/>
        </authorList>
    </citation>
    <scope>NUCLEOTIDE SEQUENCE [LARGE SCALE GENOMIC DNA]</scope>
    <source>
        <tissue evidence="1">Leaf</tissue>
    </source>
</reference>